<keyword evidence="3" id="KW-1185">Reference proteome</keyword>
<proteinExistence type="predicted"/>
<evidence type="ECO:0000256" key="1">
    <source>
        <dbReference type="SAM" id="MobiDB-lite"/>
    </source>
</evidence>
<evidence type="ECO:0000313" key="3">
    <source>
        <dbReference type="Proteomes" id="UP000789759"/>
    </source>
</evidence>
<organism evidence="2 3">
    <name type="scientific">Cetraspora pellucida</name>
    <dbReference type="NCBI Taxonomy" id="1433469"/>
    <lineage>
        <taxon>Eukaryota</taxon>
        <taxon>Fungi</taxon>
        <taxon>Fungi incertae sedis</taxon>
        <taxon>Mucoromycota</taxon>
        <taxon>Glomeromycotina</taxon>
        <taxon>Glomeromycetes</taxon>
        <taxon>Diversisporales</taxon>
        <taxon>Gigasporaceae</taxon>
        <taxon>Cetraspora</taxon>
    </lineage>
</organism>
<name>A0A9N9KKP8_9GLOM</name>
<feature type="non-terminal residue" evidence="2">
    <location>
        <position position="122"/>
    </location>
</feature>
<feature type="region of interest" description="Disordered" evidence="1">
    <location>
        <begin position="88"/>
        <end position="122"/>
    </location>
</feature>
<sequence>MPPTYRVEDESQCIGKKVSPLETTYRHLTDALCEGRDQRTESQIETSPTYPEFNGVRILAIGNAPAVEGREPTKGGKEKFPLEKKVEDKVLTQQKREGLETPTIGPLENFNSPNLSTIKLLD</sequence>
<reference evidence="2" key="1">
    <citation type="submission" date="2021-06" db="EMBL/GenBank/DDBJ databases">
        <authorList>
            <person name="Kallberg Y."/>
            <person name="Tangrot J."/>
            <person name="Rosling A."/>
        </authorList>
    </citation>
    <scope>NUCLEOTIDE SEQUENCE</scope>
    <source>
        <strain evidence="2">FL966</strain>
    </source>
</reference>
<dbReference type="AlphaFoldDB" id="A0A9N9KKP8"/>
<dbReference type="Proteomes" id="UP000789759">
    <property type="component" value="Unassembled WGS sequence"/>
</dbReference>
<feature type="compositionally biased region" description="Polar residues" evidence="1">
    <location>
        <begin position="109"/>
        <end position="122"/>
    </location>
</feature>
<comment type="caution">
    <text evidence="2">The sequence shown here is derived from an EMBL/GenBank/DDBJ whole genome shotgun (WGS) entry which is preliminary data.</text>
</comment>
<gene>
    <name evidence="2" type="ORF">CPELLU_LOCUS20930</name>
</gene>
<dbReference type="EMBL" id="CAJVQA010070026">
    <property type="protein sequence ID" value="CAG8833096.1"/>
    <property type="molecule type" value="Genomic_DNA"/>
</dbReference>
<accession>A0A9N9KKP8</accession>
<evidence type="ECO:0000313" key="2">
    <source>
        <dbReference type="EMBL" id="CAG8833096.1"/>
    </source>
</evidence>
<protein>
    <submittedName>
        <fullName evidence="2">10117_t:CDS:1</fullName>
    </submittedName>
</protein>
<feature type="compositionally biased region" description="Basic and acidic residues" evidence="1">
    <location>
        <begin position="88"/>
        <end position="99"/>
    </location>
</feature>